<sequence>MAYYKTTKQIELQSKAFIHGLSALIPLSWLNFISPDEFQLLLCGTTKGGFHASSPCILWFWEVLEEMSEEERSEFLMFVTSSARAPLVGFHNLNPSFTIHKVPAQTRLPSSSTCVNLLKLPDYGEKTILKEKLFQAIKNAHGFGLS</sequence>
<dbReference type="Gene3D" id="3.90.1750.10">
    <property type="entry name" value="Hect, E3 ligase catalytic domains"/>
    <property type="match status" value="1"/>
</dbReference>
<dbReference type="InterPro" id="IPR035983">
    <property type="entry name" value="Hect_E3_ubiquitin_ligase"/>
</dbReference>
<dbReference type="EC" id="2.3.2.26" evidence="2"/>
<accession>A0ABQ7JF15</accession>
<evidence type="ECO:0000256" key="4">
    <source>
        <dbReference type="ARBA" id="ARBA00022786"/>
    </source>
</evidence>
<feature type="active site" description="Glycyl thioester intermediate" evidence="5">
    <location>
        <position position="114"/>
    </location>
</feature>
<dbReference type="SUPFAM" id="SSF56204">
    <property type="entry name" value="Hect, E3 ligase catalytic domain"/>
    <property type="match status" value="1"/>
</dbReference>
<proteinExistence type="predicted"/>
<keyword evidence="8" id="KW-1185">Reference proteome</keyword>
<evidence type="ECO:0000259" key="6">
    <source>
        <dbReference type="PROSITE" id="PS50237"/>
    </source>
</evidence>
<dbReference type="InterPro" id="IPR044611">
    <property type="entry name" value="E3A/B/C-like"/>
</dbReference>
<evidence type="ECO:0000256" key="1">
    <source>
        <dbReference type="ARBA" id="ARBA00000885"/>
    </source>
</evidence>
<name>A0ABQ7JF15_9APIC</name>
<evidence type="ECO:0000313" key="7">
    <source>
        <dbReference type="EMBL" id="KAF8822597.1"/>
    </source>
</evidence>
<dbReference type="InterPro" id="IPR000569">
    <property type="entry name" value="HECT_dom"/>
</dbReference>
<dbReference type="Pfam" id="PF00632">
    <property type="entry name" value="HECT"/>
    <property type="match status" value="1"/>
</dbReference>
<dbReference type="PANTHER" id="PTHR45700">
    <property type="entry name" value="UBIQUITIN-PROTEIN LIGASE E3C"/>
    <property type="match status" value="1"/>
</dbReference>
<comment type="catalytic activity">
    <reaction evidence="1">
        <text>S-ubiquitinyl-[E2 ubiquitin-conjugating enzyme]-L-cysteine + [acceptor protein]-L-lysine = [E2 ubiquitin-conjugating enzyme]-L-cysteine + N(6)-ubiquitinyl-[acceptor protein]-L-lysine.</text>
        <dbReference type="EC" id="2.3.2.26"/>
    </reaction>
</comment>
<dbReference type="PROSITE" id="PS50237">
    <property type="entry name" value="HECT"/>
    <property type="match status" value="1"/>
</dbReference>
<evidence type="ECO:0000256" key="5">
    <source>
        <dbReference type="PROSITE-ProRule" id="PRU00104"/>
    </source>
</evidence>
<gene>
    <name evidence="7" type="ORF">IE077_003394</name>
</gene>
<dbReference type="Gene3D" id="3.30.2410.10">
    <property type="entry name" value="Hect, E3 ligase catalytic domain"/>
    <property type="match status" value="1"/>
</dbReference>
<organism evidence="7 8">
    <name type="scientific">Cardiosporidium cionae</name>
    <dbReference type="NCBI Taxonomy" id="476202"/>
    <lineage>
        <taxon>Eukaryota</taxon>
        <taxon>Sar</taxon>
        <taxon>Alveolata</taxon>
        <taxon>Apicomplexa</taxon>
        <taxon>Aconoidasida</taxon>
        <taxon>Nephromycida</taxon>
        <taxon>Cardiosporidium</taxon>
    </lineage>
</organism>
<feature type="domain" description="HECT" evidence="6">
    <location>
        <begin position="1"/>
        <end position="146"/>
    </location>
</feature>
<comment type="caution">
    <text evidence="7">The sequence shown here is derived from an EMBL/GenBank/DDBJ whole genome shotgun (WGS) entry which is preliminary data.</text>
</comment>
<dbReference type="EMBL" id="JADAQX010000040">
    <property type="protein sequence ID" value="KAF8822597.1"/>
    <property type="molecule type" value="Genomic_DNA"/>
</dbReference>
<evidence type="ECO:0000256" key="2">
    <source>
        <dbReference type="ARBA" id="ARBA00012485"/>
    </source>
</evidence>
<protein>
    <recommendedName>
        <fullName evidence="2">HECT-type E3 ubiquitin transferase</fullName>
        <ecNumber evidence="2">2.3.2.26</ecNumber>
    </recommendedName>
</protein>
<dbReference type="SMART" id="SM00119">
    <property type="entry name" value="HECTc"/>
    <property type="match status" value="1"/>
</dbReference>
<keyword evidence="3" id="KW-0808">Transferase</keyword>
<keyword evidence="4 5" id="KW-0833">Ubl conjugation pathway</keyword>
<dbReference type="Proteomes" id="UP000823046">
    <property type="component" value="Unassembled WGS sequence"/>
</dbReference>
<dbReference type="PANTHER" id="PTHR45700:SF2">
    <property type="entry name" value="UBIQUITIN-PROTEIN LIGASE E3C"/>
    <property type="match status" value="1"/>
</dbReference>
<reference evidence="7 8" key="1">
    <citation type="journal article" date="2020" name="bioRxiv">
        <title>Metabolic contributions of an alphaproteobacterial endosymbiont in the apicomplexan Cardiosporidium cionae.</title>
        <authorList>
            <person name="Hunter E.S."/>
            <person name="Paight C.J."/>
            <person name="Lane C.E."/>
        </authorList>
    </citation>
    <scope>NUCLEOTIDE SEQUENCE [LARGE SCALE GENOMIC DNA]</scope>
    <source>
        <strain evidence="7">ESH_2018</strain>
    </source>
</reference>
<evidence type="ECO:0000313" key="8">
    <source>
        <dbReference type="Proteomes" id="UP000823046"/>
    </source>
</evidence>
<evidence type="ECO:0000256" key="3">
    <source>
        <dbReference type="ARBA" id="ARBA00022679"/>
    </source>
</evidence>